<organism evidence="1 2">
    <name type="scientific">Autumnicola musiva</name>
    <dbReference type="NCBI Taxonomy" id="3075589"/>
    <lineage>
        <taxon>Bacteria</taxon>
        <taxon>Pseudomonadati</taxon>
        <taxon>Bacteroidota</taxon>
        <taxon>Flavobacteriia</taxon>
        <taxon>Flavobacteriales</taxon>
        <taxon>Flavobacteriaceae</taxon>
        <taxon>Autumnicola</taxon>
    </lineage>
</organism>
<name>A0ABU3D2L3_9FLAO</name>
<dbReference type="EMBL" id="JAVRHK010000002">
    <property type="protein sequence ID" value="MDT0675767.1"/>
    <property type="molecule type" value="Genomic_DNA"/>
</dbReference>
<evidence type="ECO:0000313" key="2">
    <source>
        <dbReference type="Proteomes" id="UP001262582"/>
    </source>
</evidence>
<comment type="caution">
    <text evidence="1">The sequence shown here is derived from an EMBL/GenBank/DDBJ whole genome shotgun (WGS) entry which is preliminary data.</text>
</comment>
<protein>
    <submittedName>
        <fullName evidence="1">Uncharacterized protein</fullName>
    </submittedName>
</protein>
<accession>A0ABU3D2L3</accession>
<proteinExistence type="predicted"/>
<evidence type="ECO:0000313" key="1">
    <source>
        <dbReference type="EMBL" id="MDT0675767.1"/>
    </source>
</evidence>
<reference evidence="1 2" key="1">
    <citation type="submission" date="2023-09" db="EMBL/GenBank/DDBJ databases">
        <authorList>
            <person name="Rey-Velasco X."/>
        </authorList>
    </citation>
    <scope>NUCLEOTIDE SEQUENCE [LARGE SCALE GENOMIC DNA]</scope>
    <source>
        <strain evidence="1 2">F117</strain>
    </source>
</reference>
<dbReference type="RefSeq" id="WP_311502163.1">
    <property type="nucleotide sequence ID" value="NZ_JAVRHK010000002.1"/>
</dbReference>
<dbReference type="PROSITE" id="PS51257">
    <property type="entry name" value="PROKAR_LIPOPROTEIN"/>
    <property type="match status" value="1"/>
</dbReference>
<sequence>MKNLIILSFLIILVTSCKNENSTKTSSSASSENASIAEEIAKANGLENFKEMKEVDFTFNVRVQDTIRSQRSWQWNPQTNEIRLTENDISQTYTRDGDLSEDEKKIDQKFINDTYWLLFPYQLVWSNAEISEEKNATTPISGKQMDKLTVAYTDEGGYTPGDSYDIYYNDDLMLQEWVYKAADGNREMATTWEDYQDFNGVKIAKSHKSADGNFELFFSDVSLQ</sequence>
<keyword evidence="2" id="KW-1185">Reference proteome</keyword>
<gene>
    <name evidence="1" type="ORF">RM539_04115</name>
</gene>
<dbReference type="Proteomes" id="UP001262582">
    <property type="component" value="Unassembled WGS sequence"/>
</dbReference>